<keyword evidence="3" id="KW-0649">Protein kinase inhibitor</keyword>
<dbReference type="GO" id="GO:0005634">
    <property type="term" value="C:nucleus"/>
    <property type="evidence" value="ECO:0007669"/>
    <property type="project" value="UniProtKB-SubCell"/>
</dbReference>
<evidence type="ECO:0000313" key="9">
    <source>
        <dbReference type="WBParaSite" id="sdigi.contig28.g2184.t1"/>
    </source>
</evidence>
<protein>
    <submittedName>
        <fullName evidence="9">Cyclin-dependent kinase inhibitor domain-containing protein</fullName>
    </submittedName>
</protein>
<evidence type="ECO:0000256" key="6">
    <source>
        <dbReference type="SAM" id="MobiDB-lite"/>
    </source>
</evidence>
<name>A0A915PNR3_9BILA</name>
<dbReference type="Proteomes" id="UP000887581">
    <property type="component" value="Unplaced"/>
</dbReference>
<evidence type="ECO:0000256" key="5">
    <source>
        <dbReference type="ARBA" id="ARBA00023306"/>
    </source>
</evidence>
<keyword evidence="8" id="KW-1185">Reference proteome</keyword>
<proteinExistence type="inferred from homology"/>
<evidence type="ECO:0000256" key="1">
    <source>
        <dbReference type="ARBA" id="ARBA00004123"/>
    </source>
</evidence>
<dbReference type="PANTHER" id="PTHR10265:SF45">
    <property type="entry name" value="DACAPO"/>
    <property type="match status" value="1"/>
</dbReference>
<dbReference type="AlphaFoldDB" id="A0A915PNR3"/>
<comment type="subcellular location">
    <subcellularLocation>
        <location evidence="1">Nucleus</location>
    </subcellularLocation>
</comment>
<dbReference type="Pfam" id="PF02234">
    <property type="entry name" value="CDI"/>
    <property type="match status" value="1"/>
</dbReference>
<accession>A0A915PNR3</accession>
<dbReference type="WBParaSite" id="sdigi.contig28.g2184.t1">
    <property type="protein sequence ID" value="sdigi.contig28.g2184.t1"/>
    <property type="gene ID" value="sdigi.contig28.g2184"/>
</dbReference>
<keyword evidence="4" id="KW-0539">Nucleus</keyword>
<keyword evidence="5" id="KW-0131">Cell cycle</keyword>
<dbReference type="InterPro" id="IPR003175">
    <property type="entry name" value="CDI_dom"/>
</dbReference>
<evidence type="ECO:0000313" key="8">
    <source>
        <dbReference type="Proteomes" id="UP000887581"/>
    </source>
</evidence>
<evidence type="ECO:0000256" key="2">
    <source>
        <dbReference type="ARBA" id="ARBA00006726"/>
    </source>
</evidence>
<comment type="similarity">
    <text evidence="2">Belongs to the CDI family.</text>
</comment>
<dbReference type="PANTHER" id="PTHR10265">
    <property type="entry name" value="CYCLIN-DEPENDENT KINASE INHIBITOR 1"/>
    <property type="match status" value="1"/>
</dbReference>
<dbReference type="GO" id="GO:0004861">
    <property type="term" value="F:cyclin-dependent protein serine/threonine kinase inhibitor activity"/>
    <property type="evidence" value="ECO:0007669"/>
    <property type="project" value="InterPro"/>
</dbReference>
<organism evidence="8 9">
    <name type="scientific">Setaria digitata</name>
    <dbReference type="NCBI Taxonomy" id="48799"/>
    <lineage>
        <taxon>Eukaryota</taxon>
        <taxon>Metazoa</taxon>
        <taxon>Ecdysozoa</taxon>
        <taxon>Nematoda</taxon>
        <taxon>Chromadorea</taxon>
        <taxon>Rhabditida</taxon>
        <taxon>Spirurina</taxon>
        <taxon>Spiruromorpha</taxon>
        <taxon>Filarioidea</taxon>
        <taxon>Setariidae</taxon>
        <taxon>Setaria</taxon>
    </lineage>
</organism>
<feature type="domain" description="Cyclin-dependent kinase inhibitor" evidence="7">
    <location>
        <begin position="87"/>
        <end position="128"/>
    </location>
</feature>
<sequence length="306" mass="34207">MWGYDGLRAIFLFGNISTAALFDCFRTDCRVFGWLLQLRLAPIYGRSFAAGWVGGLGKGLFRTDLAQSSEGLGMTDCFGDSWRVSRCLFGKPDHDELEKWLTKELEAIQTEREKGYGFDFKNDQPIPSTAYVVEAVPENEVPLFYRTVYYPSKERSKKQCMSQLALAVDCVDQKPEGSSDVVAYHTRSRDAPSAKAVTKVNSIPPLVSKGRVKVASQPRGSTKAQRPSPLKTRNPRKISYKCGFRKTMKQSLLTNYLPVVRKRRSLTRSECSESPKSAHDSPVRTDCLGTKALNSNTTGALFFIIC</sequence>
<evidence type="ECO:0000256" key="4">
    <source>
        <dbReference type="ARBA" id="ARBA00023242"/>
    </source>
</evidence>
<evidence type="ECO:0000259" key="7">
    <source>
        <dbReference type="Pfam" id="PF02234"/>
    </source>
</evidence>
<reference evidence="9" key="1">
    <citation type="submission" date="2022-11" db="UniProtKB">
        <authorList>
            <consortium name="WormBaseParasite"/>
        </authorList>
    </citation>
    <scope>IDENTIFICATION</scope>
</reference>
<feature type="region of interest" description="Disordered" evidence="6">
    <location>
        <begin position="209"/>
        <end position="236"/>
    </location>
</feature>
<dbReference type="InterPro" id="IPR044898">
    <property type="entry name" value="CDI_dom_sf"/>
</dbReference>
<dbReference type="GO" id="GO:0051726">
    <property type="term" value="P:regulation of cell cycle"/>
    <property type="evidence" value="ECO:0007669"/>
    <property type="project" value="InterPro"/>
</dbReference>
<dbReference type="Gene3D" id="4.10.365.10">
    <property type="entry name" value="p27"/>
    <property type="match status" value="1"/>
</dbReference>
<evidence type="ECO:0000256" key="3">
    <source>
        <dbReference type="ARBA" id="ARBA00023013"/>
    </source>
</evidence>